<feature type="non-terminal residue" evidence="2">
    <location>
        <position position="203"/>
    </location>
</feature>
<dbReference type="Pfam" id="PF13392">
    <property type="entry name" value="HNH_3"/>
    <property type="match status" value="1"/>
</dbReference>
<dbReference type="AlphaFoldDB" id="A0AAE0RXL9"/>
<protein>
    <recommendedName>
        <fullName evidence="1">HNH nuclease domain-containing protein</fullName>
    </recommendedName>
</protein>
<dbReference type="InterPro" id="IPR044925">
    <property type="entry name" value="His-Me_finger_sf"/>
</dbReference>
<gene>
    <name evidence="2" type="ORF">CHS0354_017460</name>
</gene>
<evidence type="ECO:0000259" key="1">
    <source>
        <dbReference type="Pfam" id="PF13392"/>
    </source>
</evidence>
<reference evidence="2" key="1">
    <citation type="journal article" date="2021" name="Genome Biol. Evol.">
        <title>A High-Quality Reference Genome for a Parasitic Bivalve with Doubly Uniparental Inheritance (Bivalvia: Unionida).</title>
        <authorList>
            <person name="Smith C.H."/>
        </authorList>
    </citation>
    <scope>NUCLEOTIDE SEQUENCE</scope>
    <source>
        <strain evidence="2">CHS0354</strain>
    </source>
</reference>
<comment type="caution">
    <text evidence="2">The sequence shown here is derived from an EMBL/GenBank/DDBJ whole genome shotgun (WGS) entry which is preliminary data.</text>
</comment>
<accession>A0AAE0RXL9</accession>
<dbReference type="EMBL" id="JAEAOA010001079">
    <property type="protein sequence ID" value="KAK3581601.1"/>
    <property type="molecule type" value="Genomic_DNA"/>
</dbReference>
<dbReference type="Gene3D" id="3.90.75.20">
    <property type="match status" value="1"/>
</dbReference>
<reference evidence="2" key="3">
    <citation type="submission" date="2023-05" db="EMBL/GenBank/DDBJ databases">
        <authorList>
            <person name="Smith C.H."/>
        </authorList>
    </citation>
    <scope>NUCLEOTIDE SEQUENCE</scope>
    <source>
        <strain evidence="2">CHS0354</strain>
        <tissue evidence="2">Mantle</tissue>
    </source>
</reference>
<evidence type="ECO:0000313" key="3">
    <source>
        <dbReference type="Proteomes" id="UP001195483"/>
    </source>
</evidence>
<name>A0AAE0RXL9_9BIVA</name>
<dbReference type="InterPro" id="IPR003615">
    <property type="entry name" value="HNH_nuc"/>
</dbReference>
<organism evidence="2 3">
    <name type="scientific">Potamilus streckersoni</name>
    <dbReference type="NCBI Taxonomy" id="2493646"/>
    <lineage>
        <taxon>Eukaryota</taxon>
        <taxon>Metazoa</taxon>
        <taxon>Spiralia</taxon>
        <taxon>Lophotrochozoa</taxon>
        <taxon>Mollusca</taxon>
        <taxon>Bivalvia</taxon>
        <taxon>Autobranchia</taxon>
        <taxon>Heteroconchia</taxon>
        <taxon>Palaeoheterodonta</taxon>
        <taxon>Unionida</taxon>
        <taxon>Unionoidea</taxon>
        <taxon>Unionidae</taxon>
        <taxon>Ambleminae</taxon>
        <taxon>Lampsilini</taxon>
        <taxon>Potamilus</taxon>
    </lineage>
</organism>
<feature type="domain" description="HNH nuclease" evidence="1">
    <location>
        <begin position="155"/>
        <end position="197"/>
    </location>
</feature>
<reference evidence="2" key="2">
    <citation type="journal article" date="2021" name="Genome Biol. Evol.">
        <title>Developing a high-quality reference genome for a parasitic bivalve with doubly uniparental inheritance (Bivalvia: Unionida).</title>
        <authorList>
            <person name="Smith C.H."/>
        </authorList>
    </citation>
    <scope>NUCLEOTIDE SEQUENCE</scope>
    <source>
        <strain evidence="2">CHS0354</strain>
        <tissue evidence="2">Mantle</tissue>
    </source>
</reference>
<dbReference type="Proteomes" id="UP001195483">
    <property type="component" value="Unassembled WGS sequence"/>
</dbReference>
<dbReference type="SUPFAM" id="SSF54060">
    <property type="entry name" value="His-Me finger endonucleases"/>
    <property type="match status" value="2"/>
</dbReference>
<proteinExistence type="predicted"/>
<evidence type="ECO:0000313" key="2">
    <source>
        <dbReference type="EMBL" id="KAK3581601.1"/>
    </source>
</evidence>
<sequence>MTVNLTSAREQEAYQIHPKYNLYAGNVLGSVINIKTRIPVGKLTSAGYTISVKGDNAERIAMFRKDFIYTLFCDDIPEGQRVYHYNGKVTDDNIENLSLQDEFQPHPVFDLYEANDCGIIRNRKTKKVLGSMNNMGYIRVTVRGTRTDFVSYNGHRFVYEVFNGSIPNGLVINHINNIQTDNRLENLEIVTQQENVRKGKNSN</sequence>
<keyword evidence="3" id="KW-1185">Reference proteome</keyword>